<reference evidence="5 6" key="1">
    <citation type="journal article" date="2019" name="Nat. Commun.">
        <title>The antimicrobial potential of Streptomyces from insect microbiomes.</title>
        <authorList>
            <person name="Chevrette M.G."/>
            <person name="Carlson C.M."/>
            <person name="Ortega H.E."/>
            <person name="Thomas C."/>
            <person name="Ananiev G.E."/>
            <person name="Barns K.J."/>
            <person name="Book A.J."/>
            <person name="Cagnazzo J."/>
            <person name="Carlos C."/>
            <person name="Flanigan W."/>
            <person name="Grubbs K.J."/>
            <person name="Horn H.A."/>
            <person name="Hoffmann F.M."/>
            <person name="Klassen J.L."/>
            <person name="Knack J.J."/>
            <person name="Lewin G.R."/>
            <person name="McDonald B.R."/>
            <person name="Muller L."/>
            <person name="Melo W.G.P."/>
            <person name="Pinto-Tomas A.A."/>
            <person name="Schmitz A."/>
            <person name="Wendt-Pienkowski E."/>
            <person name="Wildman S."/>
            <person name="Zhao M."/>
            <person name="Zhang F."/>
            <person name="Bugni T.S."/>
            <person name="Andes D.R."/>
            <person name="Pupo M.T."/>
            <person name="Currie C.R."/>
        </authorList>
    </citation>
    <scope>NUCLEOTIDE SEQUENCE [LARGE SCALE GENOMIC DNA]</scope>
    <source>
        <strain evidence="5 6">SID5840</strain>
    </source>
</reference>
<evidence type="ECO:0000256" key="2">
    <source>
        <dbReference type="ARBA" id="ARBA00023315"/>
    </source>
</evidence>
<dbReference type="Proteomes" id="UP001585053">
    <property type="component" value="Unassembled WGS sequence"/>
</dbReference>
<sequence>MIVRNATGLDGPAISDLMVRAAPHFDTKCYPDQLLPPGMTVLVAMENGRVVGWLEGVLDWDYTEPGAPTPPPHGYILAVVVDPESRRRGIGRALLDLFVAEAREADVRWVYLIPEGGEGTAGRLAFFHAAGFTELPPTDDPLPPMGRWTDVEAMAHH</sequence>
<protein>
    <submittedName>
        <fullName evidence="5">GNAT family N-acetyltransferase</fullName>
    </submittedName>
</protein>
<dbReference type="InterPro" id="IPR000182">
    <property type="entry name" value="GNAT_dom"/>
</dbReference>
<evidence type="ECO:0000313" key="4">
    <source>
        <dbReference type="EMBL" id="MFB8766493.1"/>
    </source>
</evidence>
<comment type="caution">
    <text evidence="5">The sequence shown here is derived from an EMBL/GenBank/DDBJ whole genome shotgun (WGS) entry which is preliminary data.</text>
</comment>
<keyword evidence="2" id="KW-0012">Acyltransferase</keyword>
<reference evidence="4 7" key="2">
    <citation type="submission" date="2024-01" db="EMBL/GenBank/DDBJ databases">
        <title>Genome mining of biosynthetic gene clusters to explore secondary metabolites of Streptomyces sp.</title>
        <authorList>
            <person name="Baig A."/>
            <person name="Ajitkumar Shintre N."/>
            <person name="Kumar H."/>
            <person name="Anbarasu A."/>
            <person name="Ramaiah S."/>
        </authorList>
    </citation>
    <scope>NUCLEOTIDE SEQUENCE [LARGE SCALE GENOMIC DNA]</scope>
    <source>
        <strain evidence="4 7">A01</strain>
    </source>
</reference>
<dbReference type="GO" id="GO:0016747">
    <property type="term" value="F:acyltransferase activity, transferring groups other than amino-acyl groups"/>
    <property type="evidence" value="ECO:0007669"/>
    <property type="project" value="InterPro"/>
</dbReference>
<dbReference type="EMBL" id="WWHY01000001">
    <property type="protein sequence ID" value="MYR35082.1"/>
    <property type="molecule type" value="Genomic_DNA"/>
</dbReference>
<dbReference type="EMBL" id="JAYMRS010000001">
    <property type="protein sequence ID" value="MFB8766493.1"/>
    <property type="molecule type" value="Genomic_DNA"/>
</dbReference>
<name>A0A7K2IYP1_9ACTN</name>
<evidence type="ECO:0000259" key="3">
    <source>
        <dbReference type="PROSITE" id="PS51186"/>
    </source>
</evidence>
<dbReference type="OMA" id="MIVRNAT"/>
<dbReference type="Pfam" id="PF00583">
    <property type="entry name" value="Acetyltransf_1"/>
    <property type="match status" value="1"/>
</dbReference>
<dbReference type="PROSITE" id="PS51186">
    <property type="entry name" value="GNAT"/>
    <property type="match status" value="1"/>
</dbReference>
<dbReference type="RefSeq" id="WP_014909018.1">
    <property type="nucleotide sequence ID" value="NZ_JAYMRN010000001.1"/>
</dbReference>
<accession>A0A7K2IYP1</accession>
<keyword evidence="1 5" id="KW-0808">Transferase</keyword>
<dbReference type="AlphaFoldDB" id="A0A7K2IYP1"/>
<dbReference type="PANTHER" id="PTHR43877">
    <property type="entry name" value="AMINOALKYLPHOSPHONATE N-ACETYLTRANSFERASE-RELATED-RELATED"/>
    <property type="match status" value="1"/>
</dbReference>
<dbReference type="InterPro" id="IPR050832">
    <property type="entry name" value="Bact_Acetyltransf"/>
</dbReference>
<gene>
    <name evidence="5" type="ORF">GTW20_23175</name>
    <name evidence="4" type="ORF">VSQ78_02185</name>
</gene>
<evidence type="ECO:0000313" key="6">
    <source>
        <dbReference type="Proteomes" id="UP000467124"/>
    </source>
</evidence>
<dbReference type="SUPFAM" id="SSF55729">
    <property type="entry name" value="Acyl-CoA N-acyltransferases (Nat)"/>
    <property type="match status" value="1"/>
</dbReference>
<evidence type="ECO:0000256" key="1">
    <source>
        <dbReference type="ARBA" id="ARBA00022679"/>
    </source>
</evidence>
<feature type="domain" description="N-acetyltransferase" evidence="3">
    <location>
        <begin position="1"/>
        <end position="150"/>
    </location>
</feature>
<dbReference type="InterPro" id="IPR016181">
    <property type="entry name" value="Acyl_CoA_acyltransferase"/>
</dbReference>
<evidence type="ECO:0000313" key="7">
    <source>
        <dbReference type="Proteomes" id="UP001585053"/>
    </source>
</evidence>
<organism evidence="5 6">
    <name type="scientific">Nocardiopsis alba</name>
    <dbReference type="NCBI Taxonomy" id="53437"/>
    <lineage>
        <taxon>Bacteria</taxon>
        <taxon>Bacillati</taxon>
        <taxon>Actinomycetota</taxon>
        <taxon>Actinomycetes</taxon>
        <taxon>Streptosporangiales</taxon>
        <taxon>Nocardiopsidaceae</taxon>
        <taxon>Nocardiopsis</taxon>
    </lineage>
</organism>
<evidence type="ECO:0000313" key="5">
    <source>
        <dbReference type="EMBL" id="MYR35082.1"/>
    </source>
</evidence>
<keyword evidence="7" id="KW-1185">Reference proteome</keyword>
<dbReference type="CDD" id="cd04301">
    <property type="entry name" value="NAT_SF"/>
    <property type="match status" value="1"/>
</dbReference>
<dbReference type="Proteomes" id="UP000467124">
    <property type="component" value="Unassembled WGS sequence"/>
</dbReference>
<dbReference type="Gene3D" id="3.40.630.30">
    <property type="match status" value="1"/>
</dbReference>
<proteinExistence type="predicted"/>